<proteinExistence type="predicted"/>
<dbReference type="RefSeq" id="WP_207365596.1">
    <property type="nucleotide sequence ID" value="NZ_JAFMYV010000008.1"/>
</dbReference>
<comment type="caution">
    <text evidence="2">The sequence shown here is derived from an EMBL/GenBank/DDBJ whole genome shotgun (WGS) entry which is preliminary data.</text>
</comment>
<dbReference type="EMBL" id="JAFMYV010000008">
    <property type="protein sequence ID" value="MBO0938057.1"/>
    <property type="molecule type" value="Genomic_DNA"/>
</dbReference>
<evidence type="ECO:0000256" key="1">
    <source>
        <dbReference type="SAM" id="SignalP"/>
    </source>
</evidence>
<keyword evidence="1" id="KW-0732">Signal</keyword>
<dbReference type="PROSITE" id="PS51257">
    <property type="entry name" value="PROKAR_LIPOPROTEIN"/>
    <property type="match status" value="1"/>
</dbReference>
<organism evidence="2 3">
    <name type="scientific">Fibrella rubiginis</name>
    <dbReference type="NCBI Taxonomy" id="2817060"/>
    <lineage>
        <taxon>Bacteria</taxon>
        <taxon>Pseudomonadati</taxon>
        <taxon>Bacteroidota</taxon>
        <taxon>Cytophagia</taxon>
        <taxon>Cytophagales</taxon>
        <taxon>Spirosomataceae</taxon>
        <taxon>Fibrella</taxon>
    </lineage>
</organism>
<evidence type="ECO:0000313" key="2">
    <source>
        <dbReference type="EMBL" id="MBO0938057.1"/>
    </source>
</evidence>
<gene>
    <name evidence="2" type="ORF">J2I47_16000</name>
</gene>
<dbReference type="Proteomes" id="UP000664034">
    <property type="component" value="Unassembled WGS sequence"/>
</dbReference>
<evidence type="ECO:0008006" key="4">
    <source>
        <dbReference type="Google" id="ProtNLM"/>
    </source>
</evidence>
<keyword evidence="3" id="KW-1185">Reference proteome</keyword>
<sequence>MKKVIALLFVGSVLTFAACQSKPKTEEAAVDSTAAALDSSAAAADTSATAAVDSAAASMSVVAPADSAKK</sequence>
<name>A0A939GKD6_9BACT</name>
<feature type="signal peptide" evidence="1">
    <location>
        <begin position="1"/>
        <end position="17"/>
    </location>
</feature>
<reference evidence="2" key="1">
    <citation type="submission" date="2021-03" db="EMBL/GenBank/DDBJ databases">
        <title>Fibrella sp. HMF5335 genome sequencing and assembly.</title>
        <authorList>
            <person name="Kang H."/>
            <person name="Kim H."/>
            <person name="Bae S."/>
            <person name="Joh K."/>
        </authorList>
    </citation>
    <scope>NUCLEOTIDE SEQUENCE</scope>
    <source>
        <strain evidence="2">HMF5335</strain>
    </source>
</reference>
<dbReference type="AlphaFoldDB" id="A0A939GKD6"/>
<accession>A0A939GKD6</accession>
<feature type="chain" id="PRO_5036990197" description="Lipoprotein" evidence="1">
    <location>
        <begin position="18"/>
        <end position="70"/>
    </location>
</feature>
<protein>
    <recommendedName>
        <fullName evidence="4">Lipoprotein</fullName>
    </recommendedName>
</protein>
<evidence type="ECO:0000313" key="3">
    <source>
        <dbReference type="Proteomes" id="UP000664034"/>
    </source>
</evidence>